<dbReference type="EMBL" id="OW240919">
    <property type="protein sequence ID" value="CAH2312875.1"/>
    <property type="molecule type" value="Genomic_DNA"/>
</dbReference>
<protein>
    <submittedName>
        <fullName evidence="1">Uncharacterized protein</fullName>
    </submittedName>
</protein>
<feature type="non-terminal residue" evidence="1">
    <location>
        <position position="53"/>
    </location>
</feature>
<dbReference type="Proteomes" id="UP001295444">
    <property type="component" value="Chromosome 08"/>
</dbReference>
<gene>
    <name evidence="1" type="ORF">PECUL_23A005160</name>
</gene>
<feature type="non-terminal residue" evidence="1">
    <location>
        <position position="1"/>
    </location>
</feature>
<evidence type="ECO:0000313" key="2">
    <source>
        <dbReference type="Proteomes" id="UP001295444"/>
    </source>
</evidence>
<dbReference type="AlphaFoldDB" id="A0AAD1SYK2"/>
<sequence length="53" mass="6287">FTSWNTMLKLNHQDQNDPVERSLQRLEEIFKFWGAKLEARAAASQLQKVKVRE</sequence>
<keyword evidence="2" id="KW-1185">Reference proteome</keyword>
<name>A0AAD1SYK2_PELCU</name>
<proteinExistence type="predicted"/>
<accession>A0AAD1SYK2</accession>
<evidence type="ECO:0000313" key="1">
    <source>
        <dbReference type="EMBL" id="CAH2312875.1"/>
    </source>
</evidence>
<organism evidence="1 2">
    <name type="scientific">Pelobates cultripes</name>
    <name type="common">Western spadefoot toad</name>
    <dbReference type="NCBI Taxonomy" id="61616"/>
    <lineage>
        <taxon>Eukaryota</taxon>
        <taxon>Metazoa</taxon>
        <taxon>Chordata</taxon>
        <taxon>Craniata</taxon>
        <taxon>Vertebrata</taxon>
        <taxon>Euteleostomi</taxon>
        <taxon>Amphibia</taxon>
        <taxon>Batrachia</taxon>
        <taxon>Anura</taxon>
        <taxon>Pelobatoidea</taxon>
        <taxon>Pelobatidae</taxon>
        <taxon>Pelobates</taxon>
    </lineage>
</organism>
<reference evidence="1" key="1">
    <citation type="submission" date="2022-03" db="EMBL/GenBank/DDBJ databases">
        <authorList>
            <person name="Alioto T."/>
            <person name="Alioto T."/>
            <person name="Gomez Garrido J."/>
        </authorList>
    </citation>
    <scope>NUCLEOTIDE SEQUENCE</scope>
</reference>